<evidence type="ECO:0000313" key="3">
    <source>
        <dbReference type="Proteomes" id="UP000639606"/>
    </source>
</evidence>
<dbReference type="InterPro" id="IPR043504">
    <property type="entry name" value="Peptidase_S1_PA_chymotrypsin"/>
</dbReference>
<keyword evidence="1" id="KW-0732">Signal</keyword>
<evidence type="ECO:0000313" key="2">
    <source>
        <dbReference type="EMBL" id="GGP78320.1"/>
    </source>
</evidence>
<gene>
    <name evidence="2" type="ORF">GCM10010185_60070</name>
</gene>
<comment type="caution">
    <text evidence="2">The sequence shown here is derived from an EMBL/GenBank/DDBJ whole genome shotgun (WGS) entry which is preliminary data.</text>
</comment>
<feature type="chain" id="PRO_5038605435" description="Streptogrisin C" evidence="1">
    <location>
        <begin position="25"/>
        <end position="334"/>
    </location>
</feature>
<name>A0A918EG42_9PSEU</name>
<dbReference type="AlphaFoldDB" id="A0A918EG42"/>
<dbReference type="Proteomes" id="UP000639606">
    <property type="component" value="Unassembled WGS sequence"/>
</dbReference>
<organism evidence="2 3">
    <name type="scientific">Saccharothrix coeruleofusca</name>
    <dbReference type="NCBI Taxonomy" id="33919"/>
    <lineage>
        <taxon>Bacteria</taxon>
        <taxon>Bacillati</taxon>
        <taxon>Actinomycetota</taxon>
        <taxon>Actinomycetes</taxon>
        <taxon>Pseudonocardiales</taxon>
        <taxon>Pseudonocardiaceae</taxon>
        <taxon>Saccharothrix</taxon>
    </lineage>
</organism>
<sequence>MVKKTLSAATAACLVVLLPASPSAASGEQRTTPRTCVTTAKSTVCLATETARDAYQALLDRSWGAGAQKVGYAFSPDGGGTRVRVMLDASADPAAADRLQRALGEVVVVERTGLTAFSGSRTNDASPHYGGAAVGFSSIPTCTTGFSVRFPDGTRGSVTASHCFNSDEALLSGSQFYGVVRQIEGFPSFDVVAVDNAGTAETYTNVLHVDPCCPSARSVIGDADPVKNAKVCASGRVTLAKCNINVDETATSFCPPEFPGCVPDVMQLSKTVGGSKVVIGAKGDSGGVVYTQSGATGAVVNGMVIGGSADGKTVFAEKVSNITAHVGATVLTTP</sequence>
<dbReference type="InterPro" id="IPR009003">
    <property type="entry name" value="Peptidase_S1_PA"/>
</dbReference>
<protein>
    <recommendedName>
        <fullName evidence="4">Streptogrisin C</fullName>
    </recommendedName>
</protein>
<accession>A0A918EG42</accession>
<reference evidence="2" key="1">
    <citation type="journal article" date="2014" name="Int. J. Syst. Evol. Microbiol.">
        <title>Complete genome sequence of Corynebacterium casei LMG S-19264T (=DSM 44701T), isolated from a smear-ripened cheese.</title>
        <authorList>
            <consortium name="US DOE Joint Genome Institute (JGI-PGF)"/>
            <person name="Walter F."/>
            <person name="Albersmeier A."/>
            <person name="Kalinowski J."/>
            <person name="Ruckert C."/>
        </authorList>
    </citation>
    <scope>NUCLEOTIDE SEQUENCE</scope>
    <source>
        <strain evidence="2">JCM 3313</strain>
    </source>
</reference>
<dbReference type="EMBL" id="BMRG01000018">
    <property type="protein sequence ID" value="GGP78320.1"/>
    <property type="molecule type" value="Genomic_DNA"/>
</dbReference>
<dbReference type="RefSeq" id="WP_189226701.1">
    <property type="nucleotide sequence ID" value="NZ_BMRG01000018.1"/>
</dbReference>
<feature type="signal peptide" evidence="1">
    <location>
        <begin position="1"/>
        <end position="24"/>
    </location>
</feature>
<dbReference type="SUPFAM" id="SSF50494">
    <property type="entry name" value="Trypsin-like serine proteases"/>
    <property type="match status" value="1"/>
</dbReference>
<keyword evidence="3" id="KW-1185">Reference proteome</keyword>
<dbReference type="Gene3D" id="2.40.10.10">
    <property type="entry name" value="Trypsin-like serine proteases"/>
    <property type="match status" value="2"/>
</dbReference>
<reference evidence="2" key="2">
    <citation type="submission" date="2020-09" db="EMBL/GenBank/DDBJ databases">
        <authorList>
            <person name="Sun Q."/>
            <person name="Ohkuma M."/>
        </authorList>
    </citation>
    <scope>NUCLEOTIDE SEQUENCE</scope>
    <source>
        <strain evidence="2">JCM 3313</strain>
    </source>
</reference>
<evidence type="ECO:0008006" key="4">
    <source>
        <dbReference type="Google" id="ProtNLM"/>
    </source>
</evidence>
<proteinExistence type="predicted"/>
<evidence type="ECO:0000256" key="1">
    <source>
        <dbReference type="SAM" id="SignalP"/>
    </source>
</evidence>